<keyword evidence="4" id="KW-1185">Reference proteome</keyword>
<dbReference type="InterPro" id="IPR036084">
    <property type="entry name" value="Ser_inhib-like_sf"/>
</dbReference>
<accession>A0A368GKB1</accession>
<evidence type="ECO:0000256" key="1">
    <source>
        <dbReference type="ARBA" id="ARBA00022900"/>
    </source>
</evidence>
<protein>
    <recommendedName>
        <fullName evidence="2">TIL domain-containing protein</fullName>
    </recommendedName>
</protein>
<dbReference type="GO" id="GO:0004867">
    <property type="term" value="F:serine-type endopeptidase inhibitor activity"/>
    <property type="evidence" value="ECO:0007669"/>
    <property type="project" value="UniProtKB-KW"/>
</dbReference>
<evidence type="ECO:0000313" key="3">
    <source>
        <dbReference type="EMBL" id="RCN44813.1"/>
    </source>
</evidence>
<gene>
    <name evidence="3" type="ORF">ANCCAN_09165</name>
</gene>
<keyword evidence="1" id="KW-0722">Serine protease inhibitor</keyword>
<dbReference type="AlphaFoldDB" id="A0A368GKB1"/>
<dbReference type="CDD" id="cd19941">
    <property type="entry name" value="TIL"/>
    <property type="match status" value="1"/>
</dbReference>
<feature type="domain" description="TIL" evidence="2">
    <location>
        <begin position="16"/>
        <end position="80"/>
    </location>
</feature>
<evidence type="ECO:0000313" key="4">
    <source>
        <dbReference type="Proteomes" id="UP000252519"/>
    </source>
</evidence>
<dbReference type="Gene3D" id="2.10.25.10">
    <property type="entry name" value="Laminin"/>
    <property type="match status" value="1"/>
</dbReference>
<keyword evidence="1" id="KW-0646">Protease inhibitor</keyword>
<organism evidence="3 4">
    <name type="scientific">Ancylostoma caninum</name>
    <name type="common">Dog hookworm</name>
    <dbReference type="NCBI Taxonomy" id="29170"/>
    <lineage>
        <taxon>Eukaryota</taxon>
        <taxon>Metazoa</taxon>
        <taxon>Ecdysozoa</taxon>
        <taxon>Nematoda</taxon>
        <taxon>Chromadorea</taxon>
        <taxon>Rhabditida</taxon>
        <taxon>Rhabditina</taxon>
        <taxon>Rhabditomorpha</taxon>
        <taxon>Strongyloidea</taxon>
        <taxon>Ancylostomatidae</taxon>
        <taxon>Ancylostomatinae</taxon>
        <taxon>Ancylostoma</taxon>
    </lineage>
</organism>
<dbReference type="Pfam" id="PF01826">
    <property type="entry name" value="TIL"/>
    <property type="match status" value="1"/>
</dbReference>
<sequence length="104" mass="11901">MFLLVSYCSGKATRKCGENEMYDPCGRKECDQKCKYDGVEEEDDEEPNVQCLVRVCYGDCVCEEGYFRNKNDICVKAEDCELDNMEFIYPGSWGNTFHISAVCS</sequence>
<evidence type="ECO:0000259" key="2">
    <source>
        <dbReference type="Pfam" id="PF01826"/>
    </source>
</evidence>
<reference evidence="3 4" key="1">
    <citation type="submission" date="2014-10" db="EMBL/GenBank/DDBJ databases">
        <title>Draft genome of the hookworm Ancylostoma caninum.</title>
        <authorList>
            <person name="Mitreva M."/>
        </authorList>
    </citation>
    <scope>NUCLEOTIDE SEQUENCE [LARGE SCALE GENOMIC DNA]</scope>
    <source>
        <strain evidence="3 4">Baltimore</strain>
    </source>
</reference>
<dbReference type="InterPro" id="IPR002919">
    <property type="entry name" value="TIL_dom"/>
</dbReference>
<dbReference type="OrthoDB" id="5876692at2759"/>
<dbReference type="EMBL" id="JOJR01000119">
    <property type="protein sequence ID" value="RCN44813.1"/>
    <property type="molecule type" value="Genomic_DNA"/>
</dbReference>
<name>A0A368GKB1_ANCCA</name>
<dbReference type="Proteomes" id="UP000252519">
    <property type="component" value="Unassembled WGS sequence"/>
</dbReference>
<dbReference type="SUPFAM" id="SSF57567">
    <property type="entry name" value="Serine protease inhibitors"/>
    <property type="match status" value="1"/>
</dbReference>
<comment type="caution">
    <text evidence="3">The sequence shown here is derived from an EMBL/GenBank/DDBJ whole genome shotgun (WGS) entry which is preliminary data.</text>
</comment>
<proteinExistence type="predicted"/>